<dbReference type="GO" id="GO:0016020">
    <property type="term" value="C:membrane"/>
    <property type="evidence" value="ECO:0007669"/>
    <property type="project" value="UniProtKB-SubCell"/>
</dbReference>
<accession>A0A2A4SKY6</accession>
<evidence type="ECO:0000256" key="1">
    <source>
        <dbReference type="ARBA" id="ARBA00004141"/>
    </source>
</evidence>
<feature type="transmembrane region" description="Helical" evidence="5">
    <location>
        <begin position="179"/>
        <end position="201"/>
    </location>
</feature>
<dbReference type="EMBL" id="NVSR01000181">
    <property type="protein sequence ID" value="PCI21575.1"/>
    <property type="molecule type" value="Genomic_DNA"/>
</dbReference>
<feature type="transmembrane region" description="Helical" evidence="5">
    <location>
        <begin position="146"/>
        <end position="167"/>
    </location>
</feature>
<organism evidence="7 8">
    <name type="scientific">SAR324 cluster bacterium</name>
    <dbReference type="NCBI Taxonomy" id="2024889"/>
    <lineage>
        <taxon>Bacteria</taxon>
        <taxon>Deltaproteobacteria</taxon>
        <taxon>SAR324 cluster</taxon>
    </lineage>
</organism>
<sequence>MGKKEWGLILILSLLWGGSFFFVEVAVKELSALTIVFYRVALAAALLLGFLRWQGKKMPTSPGLWACFLVMGALNNLIPFSLIAWGQSHIESSLASILNAATPIFSVILAHFLTKEERLTFNRITGVLIGWLGVSLLIGWDSLQGFSFHVMGQVAVLGAACSYALAAIYGRRFKGLDPIIVATGMLCGSTIMISPIVFIVAPPWTVTPSYQTWMALIGLACLSTALAYIIYFRVLEVAGATNILLVTFLIPVSAISLGVVILGEQLSSNVLAGMCLIFLGLLAIDGRLLTKWKQKRKTSQTSLR</sequence>
<keyword evidence="2 5" id="KW-0812">Transmembrane</keyword>
<evidence type="ECO:0000313" key="7">
    <source>
        <dbReference type="EMBL" id="PCI21575.1"/>
    </source>
</evidence>
<keyword evidence="3 5" id="KW-1133">Transmembrane helix</keyword>
<feature type="transmembrane region" description="Helical" evidence="5">
    <location>
        <begin position="63"/>
        <end position="86"/>
    </location>
</feature>
<reference evidence="8" key="1">
    <citation type="submission" date="2017-08" db="EMBL/GenBank/DDBJ databases">
        <title>A dynamic microbial community with high functional redundancy inhabits the cold, oxic subseafloor aquifer.</title>
        <authorList>
            <person name="Tully B.J."/>
            <person name="Wheat C.G."/>
            <person name="Glazer B.T."/>
            <person name="Huber J.A."/>
        </authorList>
    </citation>
    <scope>NUCLEOTIDE SEQUENCE [LARGE SCALE GENOMIC DNA]</scope>
</reference>
<name>A0A2A4SKY6_9DELT</name>
<dbReference type="InterPro" id="IPR050638">
    <property type="entry name" value="AA-Vitamin_Transporters"/>
</dbReference>
<dbReference type="Pfam" id="PF00892">
    <property type="entry name" value="EamA"/>
    <property type="match status" value="2"/>
</dbReference>
<feature type="transmembrane region" description="Helical" evidence="5">
    <location>
        <begin position="92"/>
        <end position="113"/>
    </location>
</feature>
<evidence type="ECO:0000256" key="5">
    <source>
        <dbReference type="SAM" id="Phobius"/>
    </source>
</evidence>
<evidence type="ECO:0000259" key="6">
    <source>
        <dbReference type="Pfam" id="PF00892"/>
    </source>
</evidence>
<feature type="transmembrane region" description="Helical" evidence="5">
    <location>
        <begin position="32"/>
        <end position="51"/>
    </location>
</feature>
<feature type="domain" description="EamA" evidence="6">
    <location>
        <begin position="151"/>
        <end position="283"/>
    </location>
</feature>
<evidence type="ECO:0000256" key="3">
    <source>
        <dbReference type="ARBA" id="ARBA00022989"/>
    </source>
</evidence>
<dbReference type="PANTHER" id="PTHR32322:SF9">
    <property type="entry name" value="AMINO-ACID METABOLITE EFFLUX PUMP-RELATED"/>
    <property type="match status" value="1"/>
</dbReference>
<evidence type="ECO:0000256" key="4">
    <source>
        <dbReference type="ARBA" id="ARBA00023136"/>
    </source>
</evidence>
<feature type="transmembrane region" description="Helical" evidence="5">
    <location>
        <begin position="213"/>
        <end position="231"/>
    </location>
</feature>
<dbReference type="Proteomes" id="UP000218113">
    <property type="component" value="Unassembled WGS sequence"/>
</dbReference>
<dbReference type="AlphaFoldDB" id="A0A2A4SKY6"/>
<feature type="transmembrane region" description="Helical" evidence="5">
    <location>
        <begin position="120"/>
        <end position="140"/>
    </location>
</feature>
<dbReference type="InterPro" id="IPR037185">
    <property type="entry name" value="EmrE-like"/>
</dbReference>
<evidence type="ECO:0000313" key="8">
    <source>
        <dbReference type="Proteomes" id="UP000218113"/>
    </source>
</evidence>
<dbReference type="PANTHER" id="PTHR32322">
    <property type="entry name" value="INNER MEMBRANE TRANSPORTER"/>
    <property type="match status" value="1"/>
</dbReference>
<feature type="transmembrane region" description="Helical" evidence="5">
    <location>
        <begin position="243"/>
        <end position="263"/>
    </location>
</feature>
<evidence type="ECO:0000256" key="2">
    <source>
        <dbReference type="ARBA" id="ARBA00022692"/>
    </source>
</evidence>
<proteinExistence type="predicted"/>
<feature type="transmembrane region" description="Helical" evidence="5">
    <location>
        <begin position="7"/>
        <end position="26"/>
    </location>
</feature>
<comment type="caution">
    <text evidence="7">The sequence shown here is derived from an EMBL/GenBank/DDBJ whole genome shotgun (WGS) entry which is preliminary data.</text>
</comment>
<feature type="transmembrane region" description="Helical" evidence="5">
    <location>
        <begin position="269"/>
        <end position="289"/>
    </location>
</feature>
<comment type="subcellular location">
    <subcellularLocation>
        <location evidence="1">Membrane</location>
        <topology evidence="1">Multi-pass membrane protein</topology>
    </subcellularLocation>
</comment>
<dbReference type="InterPro" id="IPR000620">
    <property type="entry name" value="EamA_dom"/>
</dbReference>
<dbReference type="SUPFAM" id="SSF103481">
    <property type="entry name" value="Multidrug resistance efflux transporter EmrE"/>
    <property type="match status" value="2"/>
</dbReference>
<feature type="domain" description="EamA" evidence="6">
    <location>
        <begin position="8"/>
        <end position="138"/>
    </location>
</feature>
<protein>
    <submittedName>
        <fullName evidence="7">EamA family transporter</fullName>
    </submittedName>
</protein>
<gene>
    <name evidence="7" type="ORF">COB67_14005</name>
</gene>
<keyword evidence="4 5" id="KW-0472">Membrane</keyword>